<dbReference type="Proteomes" id="UP001211689">
    <property type="component" value="Unassembled WGS sequence"/>
</dbReference>
<dbReference type="Pfam" id="PF12487">
    <property type="entry name" value="DUF3703"/>
    <property type="match status" value="1"/>
</dbReference>
<accession>A0ABT4YCN1</accession>
<proteinExistence type="predicted"/>
<organism evidence="1 2">
    <name type="scientific">Metapseudomonas resinovorans</name>
    <name type="common">Pseudomonas resinovorans</name>
    <dbReference type="NCBI Taxonomy" id="53412"/>
    <lineage>
        <taxon>Bacteria</taxon>
        <taxon>Pseudomonadati</taxon>
        <taxon>Pseudomonadota</taxon>
        <taxon>Gammaproteobacteria</taxon>
        <taxon>Pseudomonadales</taxon>
        <taxon>Pseudomonadaceae</taxon>
        <taxon>Metapseudomonas</taxon>
    </lineage>
</organism>
<protein>
    <submittedName>
        <fullName evidence="1">DUF3703 domain-containing protein</fullName>
    </submittedName>
</protein>
<gene>
    <name evidence="1" type="ORF">NNO07_26095</name>
</gene>
<comment type="caution">
    <text evidence="1">The sequence shown here is derived from an EMBL/GenBank/DDBJ whole genome shotgun (WGS) entry which is preliminary data.</text>
</comment>
<reference evidence="1 2" key="1">
    <citation type="submission" date="2022-07" db="EMBL/GenBank/DDBJ databases">
        <title>Genome Analysis of Selected Gammaproteobacteria from Nigerian Food snails.</title>
        <authorList>
            <person name="Okafor A.C."/>
        </authorList>
    </citation>
    <scope>NUCLEOTIDE SEQUENCE [LARGE SCALE GENOMIC DNA]</scope>
    <source>
        <strain evidence="1 2">Awg 2</strain>
    </source>
</reference>
<name>A0ABT4YCN1_METRE</name>
<keyword evidence="2" id="KW-1185">Reference proteome</keyword>
<sequence>MKTALRSAIDHAFLQADQALAARVPQRAWPWLERAHILTQRMPVLHTRSHWLMLRAGWQHGDYREVLGQAMRMPAALLFSRIWVPLGNTGRARVSALQPMPMSEQLHQLLD</sequence>
<dbReference type="RefSeq" id="WP_190833905.1">
    <property type="nucleotide sequence ID" value="NZ_JANEWF010000052.1"/>
</dbReference>
<evidence type="ECO:0000313" key="1">
    <source>
        <dbReference type="EMBL" id="MDA8486554.1"/>
    </source>
</evidence>
<dbReference type="InterPro" id="IPR022172">
    <property type="entry name" value="DUF3703"/>
</dbReference>
<evidence type="ECO:0000313" key="2">
    <source>
        <dbReference type="Proteomes" id="UP001211689"/>
    </source>
</evidence>
<dbReference type="EMBL" id="JANEWF010000052">
    <property type="protein sequence ID" value="MDA8486554.1"/>
    <property type="molecule type" value="Genomic_DNA"/>
</dbReference>